<dbReference type="SUPFAM" id="SSF51679">
    <property type="entry name" value="Bacterial luciferase-like"/>
    <property type="match status" value="1"/>
</dbReference>
<evidence type="ECO:0000256" key="4">
    <source>
        <dbReference type="ARBA" id="ARBA00023033"/>
    </source>
</evidence>
<sequence>MTLRTGLFIPQGWRLDLVDVEPADQWRTMLDVARRAEAGPWESVWVYDHFHTTPHPTHEATHEAWSLMAALAAATERVRLGQMCTCIGYREPAYLAKVAATVDAISGGRVEMGIGAGWYEHEWRAYGYGFPGTGERIGRLRDGVQIMQRLWHDGEATLEGEWYSVDGAICRPQPLQRRADGTPHIPTWIAGGGEQRTLRYAAKWGDASNFGGTPEQFARKRDILHRHCETAGRDPGEIVNSTNLNVVVRETEAEARRVVDEIHARTDRTLPADQAGAAFKAEGAAIGSPEQVAERIRALQAAGCDYLVVYMPDVAYGLEGVDAFEEGVLPLVS</sequence>
<evidence type="ECO:0000259" key="5">
    <source>
        <dbReference type="Pfam" id="PF00296"/>
    </source>
</evidence>
<evidence type="ECO:0000256" key="2">
    <source>
        <dbReference type="ARBA" id="ARBA00022643"/>
    </source>
</evidence>
<dbReference type="PANTHER" id="PTHR42847:SF8">
    <property type="entry name" value="CONSERVED PROTEIN"/>
    <property type="match status" value="1"/>
</dbReference>
<dbReference type="InterPro" id="IPR019952">
    <property type="entry name" value="F420_OxRdatse_Rv1855c_pred"/>
</dbReference>
<protein>
    <submittedName>
        <fullName evidence="6">LLM class F420-dependent oxidoreductase</fullName>
    </submittedName>
</protein>
<keyword evidence="2" id="KW-0288">FMN</keyword>
<dbReference type="Gene3D" id="3.20.20.30">
    <property type="entry name" value="Luciferase-like domain"/>
    <property type="match status" value="1"/>
</dbReference>
<comment type="caution">
    <text evidence="6">The sequence shown here is derived from an EMBL/GenBank/DDBJ whole genome shotgun (WGS) entry which is preliminary data.</text>
</comment>
<dbReference type="InterPro" id="IPR036661">
    <property type="entry name" value="Luciferase-like_sf"/>
</dbReference>
<dbReference type="RefSeq" id="WP_344342271.1">
    <property type="nucleotide sequence ID" value="NZ_BAAAQT010000005.1"/>
</dbReference>
<organism evidence="6 7">
    <name type="scientific">Agrococcus versicolor</name>
    <dbReference type="NCBI Taxonomy" id="501482"/>
    <lineage>
        <taxon>Bacteria</taxon>
        <taxon>Bacillati</taxon>
        <taxon>Actinomycetota</taxon>
        <taxon>Actinomycetes</taxon>
        <taxon>Micrococcales</taxon>
        <taxon>Microbacteriaceae</taxon>
        <taxon>Agrococcus</taxon>
    </lineage>
</organism>
<reference evidence="6 7" key="1">
    <citation type="journal article" date="2019" name="Int. J. Syst. Evol. Microbiol.">
        <title>The Global Catalogue of Microorganisms (GCM) 10K type strain sequencing project: providing services to taxonomists for standard genome sequencing and annotation.</title>
        <authorList>
            <consortium name="The Broad Institute Genomics Platform"/>
            <consortium name="The Broad Institute Genome Sequencing Center for Infectious Disease"/>
            <person name="Wu L."/>
            <person name="Ma J."/>
        </authorList>
    </citation>
    <scope>NUCLEOTIDE SEQUENCE [LARGE SCALE GENOMIC DNA]</scope>
    <source>
        <strain evidence="6 7">JCM 16026</strain>
    </source>
</reference>
<evidence type="ECO:0000256" key="1">
    <source>
        <dbReference type="ARBA" id="ARBA00022630"/>
    </source>
</evidence>
<evidence type="ECO:0000313" key="6">
    <source>
        <dbReference type="EMBL" id="GAA2173326.1"/>
    </source>
</evidence>
<dbReference type="EMBL" id="BAAAQT010000005">
    <property type="protein sequence ID" value="GAA2173326.1"/>
    <property type="molecule type" value="Genomic_DNA"/>
</dbReference>
<dbReference type="PANTHER" id="PTHR42847">
    <property type="entry name" value="ALKANESULFONATE MONOOXYGENASE"/>
    <property type="match status" value="1"/>
</dbReference>
<feature type="domain" description="Luciferase-like" evidence="5">
    <location>
        <begin position="21"/>
        <end position="305"/>
    </location>
</feature>
<accession>A0ABN3AQ22</accession>
<proteinExistence type="predicted"/>
<dbReference type="Proteomes" id="UP001501599">
    <property type="component" value="Unassembled WGS sequence"/>
</dbReference>
<dbReference type="InterPro" id="IPR050172">
    <property type="entry name" value="SsuD_RutA_monooxygenase"/>
</dbReference>
<keyword evidence="4" id="KW-0503">Monooxygenase</keyword>
<keyword evidence="1" id="KW-0285">Flavoprotein</keyword>
<gene>
    <name evidence="6" type="ORF">GCM10009846_14880</name>
</gene>
<keyword evidence="3" id="KW-0560">Oxidoreductase</keyword>
<dbReference type="Pfam" id="PF00296">
    <property type="entry name" value="Bac_luciferase"/>
    <property type="match status" value="1"/>
</dbReference>
<keyword evidence="7" id="KW-1185">Reference proteome</keyword>
<evidence type="ECO:0000313" key="7">
    <source>
        <dbReference type="Proteomes" id="UP001501599"/>
    </source>
</evidence>
<dbReference type="NCBIfam" id="TIGR03560">
    <property type="entry name" value="F420_Rv1855c"/>
    <property type="match status" value="1"/>
</dbReference>
<dbReference type="InterPro" id="IPR011251">
    <property type="entry name" value="Luciferase-like_dom"/>
</dbReference>
<name>A0ABN3AQ22_9MICO</name>
<evidence type="ECO:0000256" key="3">
    <source>
        <dbReference type="ARBA" id="ARBA00023002"/>
    </source>
</evidence>